<accession>A0A146G3V8</accession>
<evidence type="ECO:0000313" key="13">
    <source>
        <dbReference type="Proteomes" id="UP000076023"/>
    </source>
</evidence>
<dbReference type="PROSITE" id="PS50893">
    <property type="entry name" value="ABC_TRANSPORTER_2"/>
    <property type="match status" value="1"/>
</dbReference>
<keyword evidence="4 9" id="KW-0812">Transmembrane</keyword>
<dbReference type="Pfam" id="PF00005">
    <property type="entry name" value="ABC_tran"/>
    <property type="match status" value="1"/>
</dbReference>
<dbReference type="Gene3D" id="1.20.1560.10">
    <property type="entry name" value="ABC transporter type 1, transmembrane domain"/>
    <property type="match status" value="1"/>
</dbReference>
<dbReference type="GO" id="GO:0005886">
    <property type="term" value="C:plasma membrane"/>
    <property type="evidence" value="ECO:0007669"/>
    <property type="project" value="UniProtKB-SubCell"/>
</dbReference>
<feature type="domain" description="ABC transmembrane type-1" evidence="11">
    <location>
        <begin position="30"/>
        <end position="327"/>
    </location>
</feature>
<evidence type="ECO:0000313" key="12">
    <source>
        <dbReference type="EMBL" id="GAT31506.1"/>
    </source>
</evidence>
<comment type="caution">
    <text evidence="12">The sequence shown here is derived from an EMBL/GenBank/DDBJ whole genome shotgun (WGS) entry which is preliminary data.</text>
</comment>
<dbReference type="Gene3D" id="3.40.50.300">
    <property type="entry name" value="P-loop containing nucleotide triphosphate hydrolases"/>
    <property type="match status" value="1"/>
</dbReference>
<dbReference type="GO" id="GO:0015421">
    <property type="term" value="F:ABC-type oligopeptide transporter activity"/>
    <property type="evidence" value="ECO:0007669"/>
    <property type="project" value="TreeGrafter"/>
</dbReference>
<dbReference type="Pfam" id="PF00664">
    <property type="entry name" value="ABC_membrane"/>
    <property type="match status" value="1"/>
</dbReference>
<evidence type="ECO:0000259" key="11">
    <source>
        <dbReference type="PROSITE" id="PS50929"/>
    </source>
</evidence>
<comment type="subcellular location">
    <subcellularLocation>
        <location evidence="1">Cell membrane</location>
        <topology evidence="1">Multi-pass membrane protein</topology>
    </subcellularLocation>
</comment>
<dbReference type="SUPFAM" id="SSF52540">
    <property type="entry name" value="P-loop containing nucleoside triphosphate hydrolases"/>
    <property type="match status" value="1"/>
</dbReference>
<dbReference type="PROSITE" id="PS00211">
    <property type="entry name" value="ABC_TRANSPORTER_1"/>
    <property type="match status" value="1"/>
</dbReference>
<keyword evidence="3" id="KW-1003">Cell membrane</keyword>
<feature type="transmembrane region" description="Helical" evidence="9">
    <location>
        <begin position="159"/>
        <end position="180"/>
    </location>
</feature>
<dbReference type="InterPro" id="IPR003593">
    <property type="entry name" value="AAA+_ATPase"/>
</dbReference>
<feature type="transmembrane region" description="Helical" evidence="9">
    <location>
        <begin position="186"/>
        <end position="206"/>
    </location>
</feature>
<feature type="transmembrane region" description="Helical" evidence="9">
    <location>
        <begin position="78"/>
        <end position="101"/>
    </location>
</feature>
<evidence type="ECO:0000259" key="10">
    <source>
        <dbReference type="PROSITE" id="PS50893"/>
    </source>
</evidence>
<feature type="domain" description="ABC transporter" evidence="10">
    <location>
        <begin position="362"/>
        <end position="595"/>
    </location>
</feature>
<keyword evidence="8 9" id="KW-0472">Membrane</keyword>
<dbReference type="Proteomes" id="UP000076023">
    <property type="component" value="Unassembled WGS sequence"/>
</dbReference>
<gene>
    <name evidence="12" type="ORF">TSACC_154</name>
</gene>
<dbReference type="InterPro" id="IPR027417">
    <property type="entry name" value="P-loop_NTPase"/>
</dbReference>
<sequence>MTSPEASQSSPSGFRILVDLTLRYPRLLGVIILLGFLSSLVSAPTPYLGKIIIDDLIFRGGAAAGHEVSGWLGISHTVWMMTGIVALGVFLKVVGSLLGGWQCHYILQITRNSLYDVRLNTALRLMGARQEKLERLEAGRIASRIGFDVNQMDGAIFSILRNFLSSVFLVIVVVGFMVFINPWLTLVVLATMPVTAILSMVSYSKLREFSREESDRVADLTATTAETFGALKVIRVFASEGFFLSRLQKRCEALRYEGLYHWTRFHALNLLLTLLSSLGGDIFLLVGGILAIKGEITFGSFFAFYGYQAMLWGPIGTLLNAGQIMQTGTASAEKVRTMALLEQEPYLNNARPKPSQAFQGEIIAENLTFAYNAGEPIIRDLSFRIAPGSMVALVGQSGSGKTTLANLLLGMYLPTGGKLYIDGTDIRDWDLQALRAHMGVVLQDAMLFNDTLRTNLCMGREHPDERIWAALAGAHLDTFVRGLPKGLDEHAGIGGTRLSGGQKQRIAIARVFLKNPKLLILDEATSALDSETEKAIQRSFDALMAGRTSVVIAHRLSTIYQADQILVLHQGRLVESGTHEELVSRPAGHYRELYEAQVEGMIPMSGATRRSWTEPRH</sequence>
<dbReference type="InterPro" id="IPR036640">
    <property type="entry name" value="ABC1_TM_sf"/>
</dbReference>
<dbReference type="RefSeq" id="WP_075077402.1">
    <property type="nucleotide sequence ID" value="NZ_BDCO01000001.1"/>
</dbReference>
<dbReference type="PROSITE" id="PS50929">
    <property type="entry name" value="ABC_TM1F"/>
    <property type="match status" value="1"/>
</dbReference>
<dbReference type="OrthoDB" id="9769115at2"/>
<dbReference type="InParanoid" id="A0A146G3V8"/>
<dbReference type="PANTHER" id="PTHR43394">
    <property type="entry name" value="ATP-DEPENDENT PERMEASE MDL1, MITOCHONDRIAL"/>
    <property type="match status" value="1"/>
</dbReference>
<organism evidence="12 13">
    <name type="scientific">Terrimicrobium sacchariphilum</name>
    <dbReference type="NCBI Taxonomy" id="690879"/>
    <lineage>
        <taxon>Bacteria</taxon>
        <taxon>Pseudomonadati</taxon>
        <taxon>Verrucomicrobiota</taxon>
        <taxon>Terrimicrobiia</taxon>
        <taxon>Terrimicrobiales</taxon>
        <taxon>Terrimicrobiaceae</taxon>
        <taxon>Terrimicrobium</taxon>
    </lineage>
</organism>
<evidence type="ECO:0000256" key="1">
    <source>
        <dbReference type="ARBA" id="ARBA00004651"/>
    </source>
</evidence>
<evidence type="ECO:0000256" key="4">
    <source>
        <dbReference type="ARBA" id="ARBA00022692"/>
    </source>
</evidence>
<dbReference type="InterPro" id="IPR003439">
    <property type="entry name" value="ABC_transporter-like_ATP-bd"/>
</dbReference>
<evidence type="ECO:0000256" key="2">
    <source>
        <dbReference type="ARBA" id="ARBA00022448"/>
    </source>
</evidence>
<dbReference type="GO" id="GO:0016887">
    <property type="term" value="F:ATP hydrolysis activity"/>
    <property type="evidence" value="ECO:0007669"/>
    <property type="project" value="InterPro"/>
</dbReference>
<evidence type="ECO:0000256" key="7">
    <source>
        <dbReference type="ARBA" id="ARBA00022989"/>
    </source>
</evidence>
<dbReference type="EMBL" id="BDCO01000001">
    <property type="protein sequence ID" value="GAT31506.1"/>
    <property type="molecule type" value="Genomic_DNA"/>
</dbReference>
<dbReference type="STRING" id="690879.TSACC_154"/>
<dbReference type="AlphaFoldDB" id="A0A146G3V8"/>
<dbReference type="FunFam" id="3.40.50.300:FF:000221">
    <property type="entry name" value="Multidrug ABC transporter ATP-binding protein"/>
    <property type="match status" value="1"/>
</dbReference>
<dbReference type="CDD" id="cd07346">
    <property type="entry name" value="ABC_6TM_exporters"/>
    <property type="match status" value="1"/>
</dbReference>
<dbReference type="InterPro" id="IPR011527">
    <property type="entry name" value="ABC1_TM_dom"/>
</dbReference>
<dbReference type="SMART" id="SM00382">
    <property type="entry name" value="AAA"/>
    <property type="match status" value="1"/>
</dbReference>
<proteinExistence type="predicted"/>
<keyword evidence="6 12" id="KW-0067">ATP-binding</keyword>
<evidence type="ECO:0000256" key="8">
    <source>
        <dbReference type="ARBA" id="ARBA00023136"/>
    </source>
</evidence>
<evidence type="ECO:0000256" key="5">
    <source>
        <dbReference type="ARBA" id="ARBA00022741"/>
    </source>
</evidence>
<dbReference type="SUPFAM" id="SSF90123">
    <property type="entry name" value="ABC transporter transmembrane region"/>
    <property type="match status" value="1"/>
</dbReference>
<keyword evidence="2" id="KW-0813">Transport</keyword>
<dbReference type="GO" id="GO:0005524">
    <property type="term" value="F:ATP binding"/>
    <property type="evidence" value="ECO:0007669"/>
    <property type="project" value="UniProtKB-KW"/>
</dbReference>
<dbReference type="PANTHER" id="PTHR43394:SF1">
    <property type="entry name" value="ATP-BINDING CASSETTE SUB-FAMILY B MEMBER 10, MITOCHONDRIAL"/>
    <property type="match status" value="1"/>
</dbReference>
<keyword evidence="5" id="KW-0547">Nucleotide-binding</keyword>
<name>A0A146G3V8_TERSA</name>
<feature type="transmembrane region" description="Helical" evidence="9">
    <location>
        <begin position="24"/>
        <end position="43"/>
    </location>
</feature>
<reference evidence="13" key="1">
    <citation type="journal article" date="2017" name="Genome Announc.">
        <title>Draft Genome Sequence of Terrimicrobium sacchariphilum NM-5T, a Facultative Anaerobic Soil Bacterium of the Class Spartobacteria.</title>
        <authorList>
            <person name="Qiu Y.L."/>
            <person name="Tourlousse D.M."/>
            <person name="Matsuura N."/>
            <person name="Ohashi A."/>
            <person name="Sekiguchi Y."/>
        </authorList>
    </citation>
    <scope>NUCLEOTIDE SEQUENCE [LARGE SCALE GENOMIC DNA]</scope>
    <source>
        <strain evidence="13">NM-5</strain>
    </source>
</reference>
<feature type="transmembrane region" description="Helical" evidence="9">
    <location>
        <begin position="270"/>
        <end position="292"/>
    </location>
</feature>
<evidence type="ECO:0000256" key="9">
    <source>
        <dbReference type="SAM" id="Phobius"/>
    </source>
</evidence>
<keyword evidence="7 9" id="KW-1133">Transmembrane helix</keyword>
<evidence type="ECO:0000256" key="3">
    <source>
        <dbReference type="ARBA" id="ARBA00022475"/>
    </source>
</evidence>
<protein>
    <submittedName>
        <fullName evidence="12">ATP-binding cassette, subfamily C/ATP-binding cassette, subfamily B, MsbA</fullName>
    </submittedName>
</protein>
<dbReference type="InterPro" id="IPR017871">
    <property type="entry name" value="ABC_transporter-like_CS"/>
</dbReference>
<dbReference type="InterPro" id="IPR039421">
    <property type="entry name" value="Type_1_exporter"/>
</dbReference>
<keyword evidence="13" id="KW-1185">Reference proteome</keyword>
<evidence type="ECO:0000256" key="6">
    <source>
        <dbReference type="ARBA" id="ARBA00022840"/>
    </source>
</evidence>